<comment type="similarity">
    <text evidence="1">Belongs to the YciI family.</text>
</comment>
<reference evidence="4" key="1">
    <citation type="journal article" date="2019" name="Int. J. Syst. Evol. Microbiol.">
        <title>The Global Catalogue of Microorganisms (GCM) 10K type strain sequencing project: providing services to taxonomists for standard genome sequencing and annotation.</title>
        <authorList>
            <consortium name="The Broad Institute Genomics Platform"/>
            <consortium name="The Broad Institute Genome Sequencing Center for Infectious Disease"/>
            <person name="Wu L."/>
            <person name="Ma J."/>
        </authorList>
    </citation>
    <scope>NUCLEOTIDE SEQUENCE [LARGE SCALE GENOMIC DNA]</scope>
    <source>
        <strain evidence="4">JCM 18302</strain>
    </source>
</reference>
<evidence type="ECO:0000313" key="4">
    <source>
        <dbReference type="Proteomes" id="UP001500804"/>
    </source>
</evidence>
<feature type="domain" description="YCII-related" evidence="2">
    <location>
        <begin position="1"/>
        <end position="111"/>
    </location>
</feature>
<dbReference type="InterPro" id="IPR005545">
    <property type="entry name" value="YCII"/>
</dbReference>
<accession>A0ABP9NR78</accession>
<dbReference type="RefSeq" id="WP_345606527.1">
    <property type="nucleotide sequence ID" value="NZ_BAABJO010000013.1"/>
</dbReference>
<dbReference type="SUPFAM" id="SSF54909">
    <property type="entry name" value="Dimeric alpha+beta barrel"/>
    <property type="match status" value="1"/>
</dbReference>
<organism evidence="3 4">
    <name type="scientific">Pseudonocardia adelaidensis</name>
    <dbReference type="NCBI Taxonomy" id="648754"/>
    <lineage>
        <taxon>Bacteria</taxon>
        <taxon>Bacillati</taxon>
        <taxon>Actinomycetota</taxon>
        <taxon>Actinomycetes</taxon>
        <taxon>Pseudonocardiales</taxon>
        <taxon>Pseudonocardiaceae</taxon>
        <taxon>Pseudonocardia</taxon>
    </lineage>
</organism>
<keyword evidence="4" id="KW-1185">Reference proteome</keyword>
<dbReference type="InterPro" id="IPR011008">
    <property type="entry name" value="Dimeric_a/b-barrel"/>
</dbReference>
<dbReference type="Proteomes" id="UP001500804">
    <property type="component" value="Unassembled WGS sequence"/>
</dbReference>
<evidence type="ECO:0000256" key="1">
    <source>
        <dbReference type="ARBA" id="ARBA00007689"/>
    </source>
</evidence>
<name>A0ABP9NR78_9PSEU</name>
<sequence length="114" mass="12793">MQYMLLICGYEGDEVAPEDQTGYTIEDWVSEMDGRGVRLTGNRLRPQSDSTTVRVRGGDVLISDGPFAETKEQMYGFDLLECADLDEAIEVASKHPNARHGVMEIRAVWPLDQE</sequence>
<dbReference type="Gene3D" id="3.30.70.1060">
    <property type="entry name" value="Dimeric alpha+beta barrel"/>
    <property type="match status" value="1"/>
</dbReference>
<protein>
    <submittedName>
        <fullName evidence="3">YciI family protein</fullName>
    </submittedName>
</protein>
<comment type="caution">
    <text evidence="3">The sequence shown here is derived from an EMBL/GenBank/DDBJ whole genome shotgun (WGS) entry which is preliminary data.</text>
</comment>
<dbReference type="PANTHER" id="PTHR35174">
    <property type="entry name" value="BLL7171 PROTEIN-RELATED"/>
    <property type="match status" value="1"/>
</dbReference>
<gene>
    <name evidence="3" type="ORF">GCM10023320_38250</name>
</gene>
<evidence type="ECO:0000313" key="3">
    <source>
        <dbReference type="EMBL" id="GAA5124738.1"/>
    </source>
</evidence>
<proteinExistence type="inferred from homology"/>
<dbReference type="Pfam" id="PF03795">
    <property type="entry name" value="YCII"/>
    <property type="match status" value="1"/>
</dbReference>
<dbReference type="PANTHER" id="PTHR35174:SF3">
    <property type="entry name" value="BLL7171 PROTEIN"/>
    <property type="match status" value="1"/>
</dbReference>
<dbReference type="EMBL" id="BAABJO010000013">
    <property type="protein sequence ID" value="GAA5124738.1"/>
    <property type="molecule type" value="Genomic_DNA"/>
</dbReference>
<evidence type="ECO:0000259" key="2">
    <source>
        <dbReference type="Pfam" id="PF03795"/>
    </source>
</evidence>